<evidence type="ECO:0000313" key="4">
    <source>
        <dbReference type="EMBL" id="GFZ86945.1"/>
    </source>
</evidence>
<dbReference type="PROSITE" id="PS50022">
    <property type="entry name" value="FA58C_3"/>
    <property type="match status" value="1"/>
</dbReference>
<dbReference type="Pfam" id="PF00754">
    <property type="entry name" value="F5_F8_type_C"/>
    <property type="match status" value="1"/>
</dbReference>
<dbReference type="Gene3D" id="2.60.120.260">
    <property type="entry name" value="Galactose-binding domain-like"/>
    <property type="match status" value="1"/>
</dbReference>
<dbReference type="InterPro" id="IPR008965">
    <property type="entry name" value="CBM2/CBM3_carb-bd_dom_sf"/>
</dbReference>
<organism evidence="4 5">
    <name type="scientific">Paenibacillus marchantiophytorum</name>
    <dbReference type="NCBI Taxonomy" id="1619310"/>
    <lineage>
        <taxon>Bacteria</taxon>
        <taxon>Bacillati</taxon>
        <taxon>Bacillota</taxon>
        <taxon>Bacilli</taxon>
        <taxon>Bacillales</taxon>
        <taxon>Paenibacillaceae</taxon>
        <taxon>Paenibacillus</taxon>
    </lineage>
</organism>
<dbReference type="Pfam" id="PF02368">
    <property type="entry name" value="Big_2"/>
    <property type="match status" value="1"/>
</dbReference>
<protein>
    <submittedName>
        <fullName evidence="4">Uncharacterized protein</fullName>
    </submittedName>
</protein>
<evidence type="ECO:0000256" key="1">
    <source>
        <dbReference type="ARBA" id="ARBA00004196"/>
    </source>
</evidence>
<dbReference type="SUPFAM" id="SSF49384">
    <property type="entry name" value="Carbohydrate-binding domain"/>
    <property type="match status" value="1"/>
</dbReference>
<keyword evidence="5" id="KW-1185">Reference proteome</keyword>
<gene>
    <name evidence="4" type="ORF">GCM10008018_36330</name>
</gene>
<dbReference type="InterPro" id="IPR000421">
    <property type="entry name" value="FA58C"/>
</dbReference>
<reference evidence="5" key="1">
    <citation type="journal article" date="2019" name="Int. J. Syst. Evol. Microbiol.">
        <title>The Global Catalogue of Microorganisms (GCM) 10K type strain sequencing project: providing services to taxonomists for standard genome sequencing and annotation.</title>
        <authorList>
            <consortium name="The Broad Institute Genomics Platform"/>
            <consortium name="The Broad Institute Genome Sequencing Center for Infectious Disease"/>
            <person name="Wu L."/>
            <person name="Ma J."/>
        </authorList>
    </citation>
    <scope>NUCLEOTIDE SEQUENCE [LARGE SCALE GENOMIC DNA]</scope>
    <source>
        <strain evidence="5">CGMCC 1.15043</strain>
    </source>
</reference>
<proteinExistence type="predicted"/>
<evidence type="ECO:0000313" key="5">
    <source>
        <dbReference type="Proteomes" id="UP000615455"/>
    </source>
</evidence>
<dbReference type="EMBL" id="BMHE01000018">
    <property type="protein sequence ID" value="GFZ86945.1"/>
    <property type="molecule type" value="Genomic_DNA"/>
</dbReference>
<dbReference type="Gene3D" id="1.50.10.10">
    <property type="match status" value="1"/>
</dbReference>
<dbReference type="Pfam" id="PF09479">
    <property type="entry name" value="Flg_new"/>
    <property type="match status" value="2"/>
</dbReference>
<evidence type="ECO:0000259" key="3">
    <source>
        <dbReference type="PROSITE" id="PS51272"/>
    </source>
</evidence>
<dbReference type="InterPro" id="IPR008964">
    <property type="entry name" value="Invasin/intimin_cell_adhesion"/>
</dbReference>
<dbReference type="SUPFAM" id="SSF48208">
    <property type="entry name" value="Six-hairpin glycosidases"/>
    <property type="match status" value="1"/>
</dbReference>
<name>A0ABQ1ETS2_9BACL</name>
<dbReference type="InterPro" id="IPR012341">
    <property type="entry name" value="6hp_glycosidase-like_sf"/>
</dbReference>
<dbReference type="InterPro" id="IPR013780">
    <property type="entry name" value="Glyco_hydro_b"/>
</dbReference>
<dbReference type="InterPro" id="IPR042229">
    <property type="entry name" value="Listeria/Bacterioides_rpt_sf"/>
</dbReference>
<dbReference type="Gene3D" id="2.60.220.30">
    <property type="match status" value="1"/>
</dbReference>
<dbReference type="InterPro" id="IPR051465">
    <property type="entry name" value="Cell_Envelope_Struct_Comp"/>
</dbReference>
<dbReference type="InterPro" id="IPR003343">
    <property type="entry name" value="Big_2"/>
</dbReference>
<dbReference type="CDD" id="cd08547">
    <property type="entry name" value="Type_II_cohesin"/>
    <property type="match status" value="1"/>
</dbReference>
<dbReference type="Gene3D" id="2.60.40.680">
    <property type="match status" value="1"/>
</dbReference>
<feature type="domain" description="SLH" evidence="3">
    <location>
        <begin position="1582"/>
        <end position="1645"/>
    </location>
</feature>
<dbReference type="NCBIfam" id="TIGR02543">
    <property type="entry name" value="List_Bact_rpt"/>
    <property type="match status" value="2"/>
</dbReference>
<dbReference type="SUPFAM" id="SSF49785">
    <property type="entry name" value="Galactose-binding domain-like"/>
    <property type="match status" value="1"/>
</dbReference>
<dbReference type="InterPro" id="IPR008979">
    <property type="entry name" value="Galactose-bd-like_sf"/>
</dbReference>
<dbReference type="Gene3D" id="2.60.40.1080">
    <property type="match status" value="1"/>
</dbReference>
<dbReference type="InterPro" id="IPR008928">
    <property type="entry name" value="6-hairpin_glycosidase_sf"/>
</dbReference>
<dbReference type="InterPro" id="IPR013378">
    <property type="entry name" value="InlB-like_B-rpt"/>
</dbReference>
<feature type="domain" description="SLH" evidence="3">
    <location>
        <begin position="1708"/>
        <end position="1763"/>
    </location>
</feature>
<dbReference type="InterPro" id="IPR054363">
    <property type="entry name" value="GH95_cat"/>
</dbReference>
<evidence type="ECO:0000259" key="2">
    <source>
        <dbReference type="PROSITE" id="PS50022"/>
    </source>
</evidence>
<dbReference type="Gene3D" id="2.60.40.4270">
    <property type="entry name" value="Listeria-Bacteroides repeat domain"/>
    <property type="match status" value="2"/>
</dbReference>
<dbReference type="Gene3D" id="2.60.40.1180">
    <property type="entry name" value="Golgi alpha-mannosidase II"/>
    <property type="match status" value="1"/>
</dbReference>
<dbReference type="InterPro" id="IPR001119">
    <property type="entry name" value="SLH_dom"/>
</dbReference>
<dbReference type="SUPFAM" id="SSF49373">
    <property type="entry name" value="Invasin/intimin cell-adhesion fragments"/>
    <property type="match status" value="1"/>
</dbReference>
<accession>A0ABQ1ETS2</accession>
<feature type="domain" description="SLH" evidence="3">
    <location>
        <begin position="1646"/>
        <end position="1706"/>
    </location>
</feature>
<dbReference type="Proteomes" id="UP000615455">
    <property type="component" value="Unassembled WGS sequence"/>
</dbReference>
<comment type="caution">
    <text evidence="4">The sequence shown here is derived from an EMBL/GenBank/DDBJ whole genome shotgun (WGS) entry which is preliminary data.</text>
</comment>
<dbReference type="Pfam" id="PF22124">
    <property type="entry name" value="Glyco_hydro_95_cat"/>
    <property type="match status" value="1"/>
</dbReference>
<dbReference type="Pfam" id="PF00395">
    <property type="entry name" value="SLH"/>
    <property type="match status" value="3"/>
</dbReference>
<comment type="subcellular location">
    <subcellularLocation>
        <location evidence="1">Cell envelope</location>
    </subcellularLocation>
</comment>
<dbReference type="PANTHER" id="PTHR43308:SF5">
    <property type="entry name" value="S-LAYER PROTEIN _ PEPTIDOGLYCAN ENDO-BETA-N-ACETYLGLUCOSAMINIDASE"/>
    <property type="match status" value="1"/>
</dbReference>
<sequence>MLKMKRRISGFMVTCLTASSLYIGVGGWIPQASAAPAPISIAGATDEWTELSGILDSYKGVYTKDTKLGSPWDTNYSPDGPLMGNGTVFAFMAGDRREQNIYISRSDMWRDRASNNGQQYTTLGGVTIRATGDTAAASAFRYEQDMKLAEIVAQSEEGFQTKSWLSAKENLIVTEIVNKTDAPLAMEVAAWTANSNTTASVDGKLMIATKTGISEASNRASGTGTWKGWRANAAIASMIVDDIDVAVQNIDSKRNTTSFTLPASEKVTLVSAVEGSMQDGDTDKLSEVILQAKSKVESRSTAEAIAASNEAHRNYWKQYWLKSYINIQDESVERMYYGMLYMLGCATSVSSENNAGLPAGLFPWSAADNPAWQGDYTTNTDMQRQIHPLVTANRLEGIPNYVNVLVDFWPEAMRRSSLAEHLNWVIMGTGRPDPFTEGIQGGALFPTHIGPRGASTEQFNNENDYWQSPTNATSVLMPIVKMWQFNQDEQFLRTTLYPMMKSASIFWEKYVTKENGKYVVYGATHEGNPGRNPILDVDACLYMLRNTIEAAKALGVDQDKIAIWQDIIDHMSPVPTFIWNGKETIKEHEGRTPWDPGDTFSTGNPVTIQSVYYFDSIGMTASPESKEKYFNYLDVRNAEGNARRLTSATRLGYDIDKIMEQLKAGNIDLEAGDWRGLRANNTIGDIGGANTLGVVQDSLLQSNEGFINIFANWYHNQETTIKRMRAKGAFLVDANQSEFGQMTYVQILSEQGKQCVVLNPWQGKELEVYEDGTLIGSTMSTNLLGEVYTFATKPNTKYELKPKGGLNSALKLDINEMKLYTQDSQKLTVRSARPDSIIKWESDNKQVAVVDIFGKVTAMRAGSANIKAYIEGDPSVYVICHVVVRDIAGENVAVGATASANSTHDSYDPGRAITGNWDDNSEGWVSANTSYTTPRWWMVDLGREFTINRWAVKHDGFRGNVQNTTKDFVLQSSPDGLTWNDIDPVVGNTANVTDRLLEEPVTARYFRIYITVADQYNGQWPNNMARINQVGLYATVAAQAQLTGPDEVISGDAFAVGVNLAGVKESAYGQDLTIKYDDTKLELVSVVSDFEKTGVKINQATKTAPGVERVLSYNLSEDEALKKNHPLTLNFKVKDGLDAGSTEIIVSDVMVSNIMGVKSALKGTAHSLSIKPDIVSVSTDATLTSTIGKVSTGHTANESITNIPYETTLAALKAAITPAANATFDVYDTDGITVATVLATGKKVIVTAQDGTTKITYTVTVMTVTEIPSYTVTYNGNGAISGNTPTDSGSYAQGVTVSVYGNTRNLLKTGYTFAGWNTEADGSGTSYAEGSPFIMGTSNVTLYAKWMANTYTVSFNSNGGSAVGSQPVHYNSTSTKPTDPTRSGYTFGGWYSDGMLTTLFNFTISITADTTLYAKWTINNAGGSSSDGGTPSLTPSNNTVISTDGTLTLSIGKSGEVSLGDGVKIMIPADATGKELKITIEKVADTQKLLTSKDALVSPVFEILKNFPENFNKEITMTFTFDPKRLKGNQKPSVFFYDEIKKVWVEVGGEVKGNTITIKVNHFTKYAVLATGQGGDSATVTKQPVNFSDISGHWAEASIKQAVSFGIVSGYPDGTFNPNRTVTRAEFAVMLINTLKPQGNGAELTFTDKGKIGTWAQKSVAQAIQAAIITGYEDSTFRPDAEISRSEMTVMIAKALGQSVEAATETGFADDKDVPDWAKGAVGAMKKLSIIGGKSANAFAPHDKTTRAESVTVLLKMLAQKGK</sequence>
<feature type="domain" description="F5/8 type C" evidence="2">
    <location>
        <begin position="880"/>
        <end position="1032"/>
    </location>
</feature>
<dbReference type="PROSITE" id="PS51272">
    <property type="entry name" value="SLH"/>
    <property type="match status" value="3"/>
</dbReference>
<dbReference type="PANTHER" id="PTHR43308">
    <property type="entry name" value="OUTER MEMBRANE PROTEIN ALPHA-RELATED"/>
    <property type="match status" value="1"/>
</dbReference>